<evidence type="ECO:0000256" key="1">
    <source>
        <dbReference type="ARBA" id="ARBA00004323"/>
    </source>
</evidence>
<proteinExistence type="inferred from homology"/>
<keyword evidence="3 9" id="KW-0808">Transferase</keyword>
<keyword evidence="11" id="KW-1185">Reference proteome</keyword>
<name>A0AAV8WXP6_9CUCU</name>
<dbReference type="PANTHER" id="PTHR12137">
    <property type="entry name" value="CARBOHYDRATE SULFOTRANSFERASE"/>
    <property type="match status" value="1"/>
</dbReference>
<evidence type="ECO:0000256" key="6">
    <source>
        <dbReference type="ARBA" id="ARBA00023034"/>
    </source>
</evidence>
<evidence type="ECO:0000313" key="10">
    <source>
        <dbReference type="EMBL" id="KAJ8931273.1"/>
    </source>
</evidence>
<keyword evidence="9" id="KW-0119">Carbohydrate metabolism</keyword>
<keyword evidence="7" id="KW-0472">Membrane</keyword>
<comment type="similarity">
    <text evidence="2 9">Belongs to the sulfotransferase 2 family.</text>
</comment>
<evidence type="ECO:0000256" key="2">
    <source>
        <dbReference type="ARBA" id="ARBA00006339"/>
    </source>
</evidence>
<dbReference type="GO" id="GO:0016051">
    <property type="term" value="P:carbohydrate biosynthetic process"/>
    <property type="evidence" value="ECO:0007669"/>
    <property type="project" value="InterPro"/>
</dbReference>
<evidence type="ECO:0000256" key="9">
    <source>
        <dbReference type="RuleBase" id="RU364020"/>
    </source>
</evidence>
<keyword evidence="5" id="KW-1133">Transmembrane helix</keyword>
<keyword evidence="4" id="KW-0812">Transmembrane</keyword>
<dbReference type="EC" id="2.8.2.-" evidence="9"/>
<evidence type="ECO:0000256" key="3">
    <source>
        <dbReference type="ARBA" id="ARBA00022679"/>
    </source>
</evidence>
<accession>A0AAV8WXP6</accession>
<dbReference type="Pfam" id="PF03567">
    <property type="entry name" value="Sulfotransfer_2"/>
    <property type="match status" value="1"/>
</dbReference>
<comment type="subcellular location">
    <subcellularLocation>
        <location evidence="1 9">Golgi apparatus membrane</location>
        <topology evidence="1 9">Single-pass type II membrane protein</topology>
    </subcellularLocation>
</comment>
<protein>
    <recommendedName>
        <fullName evidence="9">Carbohydrate sulfotransferase</fullName>
        <ecNumber evidence="9">2.8.2.-</ecNumber>
    </recommendedName>
</protein>
<dbReference type="PANTHER" id="PTHR12137:SF63">
    <property type="entry name" value="CARBOHYDRATE SULFOTRANSFERASE"/>
    <property type="match status" value="1"/>
</dbReference>
<gene>
    <name evidence="10" type="ORF">NQ314_015839</name>
</gene>
<evidence type="ECO:0000256" key="7">
    <source>
        <dbReference type="ARBA" id="ARBA00023136"/>
    </source>
</evidence>
<dbReference type="InterPro" id="IPR018011">
    <property type="entry name" value="Carb_sulfotrans_8-10"/>
</dbReference>
<dbReference type="Proteomes" id="UP001162156">
    <property type="component" value="Unassembled WGS sequence"/>
</dbReference>
<dbReference type="AlphaFoldDB" id="A0AAV8WXP6"/>
<organism evidence="10 11">
    <name type="scientific">Rhamnusium bicolor</name>
    <dbReference type="NCBI Taxonomy" id="1586634"/>
    <lineage>
        <taxon>Eukaryota</taxon>
        <taxon>Metazoa</taxon>
        <taxon>Ecdysozoa</taxon>
        <taxon>Arthropoda</taxon>
        <taxon>Hexapoda</taxon>
        <taxon>Insecta</taxon>
        <taxon>Pterygota</taxon>
        <taxon>Neoptera</taxon>
        <taxon>Endopterygota</taxon>
        <taxon>Coleoptera</taxon>
        <taxon>Polyphaga</taxon>
        <taxon>Cucujiformia</taxon>
        <taxon>Chrysomeloidea</taxon>
        <taxon>Cerambycidae</taxon>
        <taxon>Lepturinae</taxon>
        <taxon>Rhagiini</taxon>
        <taxon>Rhamnusium</taxon>
    </lineage>
</organism>
<sequence>MCRILGLDRPGNDTLHRPNPWEFLVDNKHNLIWCNVFKAASTSWMYNFNLLAGYSPRFLKKSKLVPMMLARQRYPRPSLQALKRAFDTSISFLIARHPLERLLSAYIDKLQYALPHTYHRKLGNDIIVKYRYKKKYVVDSVRNGERLDMHWTPIVEFCTPCMFNFQVIAHTETLQEDQMYLIKKAHLGHLIKPEWKNAGKGTTAHSIDKYYSQLSRSQILQLYHIYR</sequence>
<evidence type="ECO:0000313" key="11">
    <source>
        <dbReference type="Proteomes" id="UP001162156"/>
    </source>
</evidence>
<evidence type="ECO:0000256" key="8">
    <source>
        <dbReference type="ARBA" id="ARBA00023180"/>
    </source>
</evidence>
<dbReference type="InterPro" id="IPR005331">
    <property type="entry name" value="Sulfotransferase"/>
</dbReference>
<dbReference type="GO" id="GO:0000139">
    <property type="term" value="C:Golgi membrane"/>
    <property type="evidence" value="ECO:0007669"/>
    <property type="project" value="UniProtKB-SubCell"/>
</dbReference>
<dbReference type="GO" id="GO:0008146">
    <property type="term" value="F:sulfotransferase activity"/>
    <property type="evidence" value="ECO:0007669"/>
    <property type="project" value="InterPro"/>
</dbReference>
<keyword evidence="9" id="KW-0735">Signal-anchor</keyword>
<evidence type="ECO:0000256" key="5">
    <source>
        <dbReference type="ARBA" id="ARBA00022989"/>
    </source>
</evidence>
<keyword evidence="6 9" id="KW-0333">Golgi apparatus</keyword>
<evidence type="ECO:0000256" key="4">
    <source>
        <dbReference type="ARBA" id="ARBA00022692"/>
    </source>
</evidence>
<reference evidence="10" key="1">
    <citation type="journal article" date="2023" name="Insect Mol. Biol.">
        <title>Genome sequencing provides insights into the evolution of gene families encoding plant cell wall-degrading enzymes in longhorned beetles.</title>
        <authorList>
            <person name="Shin N.R."/>
            <person name="Okamura Y."/>
            <person name="Kirsch R."/>
            <person name="Pauchet Y."/>
        </authorList>
    </citation>
    <scope>NUCLEOTIDE SEQUENCE</scope>
    <source>
        <strain evidence="10">RBIC_L_NR</strain>
    </source>
</reference>
<comment type="caution">
    <text evidence="10">The sequence shown here is derived from an EMBL/GenBank/DDBJ whole genome shotgun (WGS) entry which is preliminary data.</text>
</comment>
<dbReference type="EMBL" id="JANEYF010004418">
    <property type="protein sequence ID" value="KAJ8931273.1"/>
    <property type="molecule type" value="Genomic_DNA"/>
</dbReference>
<keyword evidence="8 9" id="KW-0325">Glycoprotein</keyword>